<dbReference type="InterPro" id="IPR018359">
    <property type="entry name" value="Bromodomain_CS"/>
</dbReference>
<evidence type="ECO:0000259" key="16">
    <source>
        <dbReference type="PROSITE" id="PS50014"/>
    </source>
</evidence>
<keyword evidence="6" id="KW-0805">Transcription regulation</keyword>
<feature type="compositionally biased region" description="Low complexity" evidence="15">
    <location>
        <begin position="412"/>
        <end position="428"/>
    </location>
</feature>
<feature type="compositionally biased region" description="Acidic residues" evidence="15">
    <location>
        <begin position="658"/>
        <end position="683"/>
    </location>
</feature>
<name>A0A9Y4K955_9TELE</name>
<feature type="region of interest" description="Disordered" evidence="15">
    <location>
        <begin position="467"/>
        <end position="503"/>
    </location>
</feature>
<feature type="compositionally biased region" description="Polar residues" evidence="15">
    <location>
        <begin position="1665"/>
        <end position="1681"/>
    </location>
</feature>
<feature type="compositionally biased region" description="Polar residues" evidence="15">
    <location>
        <begin position="628"/>
        <end position="637"/>
    </location>
</feature>
<feature type="region of interest" description="Disordered" evidence="15">
    <location>
        <begin position="1353"/>
        <end position="1406"/>
    </location>
</feature>
<dbReference type="PROSITE" id="PS50016">
    <property type="entry name" value="ZF_PHD_2"/>
    <property type="match status" value="1"/>
</dbReference>
<dbReference type="Pfam" id="PF00439">
    <property type="entry name" value="Bromodomain"/>
    <property type="match status" value="1"/>
</dbReference>
<feature type="region of interest" description="Disordered" evidence="15">
    <location>
        <begin position="1639"/>
        <end position="1681"/>
    </location>
</feature>
<evidence type="ECO:0000256" key="10">
    <source>
        <dbReference type="ARBA" id="ARBA00023163"/>
    </source>
</evidence>
<dbReference type="InterPro" id="IPR036427">
    <property type="entry name" value="Bromodomain-like_sf"/>
</dbReference>
<dbReference type="GeneID" id="103362122"/>
<feature type="region of interest" description="Disordered" evidence="15">
    <location>
        <begin position="2056"/>
        <end position="2130"/>
    </location>
</feature>
<dbReference type="FunFam" id="3.30.40.10:FF:000199">
    <property type="entry name" value="Bromodomain adjacent to zinc finger domain 2B"/>
    <property type="match status" value="1"/>
</dbReference>
<evidence type="ECO:0000256" key="2">
    <source>
        <dbReference type="ARBA" id="ARBA00007444"/>
    </source>
</evidence>
<dbReference type="Pfam" id="PF15612">
    <property type="entry name" value="WHIM1"/>
    <property type="match status" value="1"/>
</dbReference>
<dbReference type="GO" id="GO:0005634">
    <property type="term" value="C:nucleus"/>
    <property type="evidence" value="ECO:0007669"/>
    <property type="project" value="UniProtKB-SubCell"/>
</dbReference>
<evidence type="ECO:0000256" key="8">
    <source>
        <dbReference type="ARBA" id="ARBA00023117"/>
    </source>
</evidence>
<dbReference type="InterPro" id="IPR028941">
    <property type="entry name" value="WHIM2_dom"/>
</dbReference>
<dbReference type="PROSITE" id="PS50014">
    <property type="entry name" value="BROMODOMAIN_2"/>
    <property type="match status" value="1"/>
</dbReference>
<feature type="compositionally biased region" description="Polar residues" evidence="15">
    <location>
        <begin position="166"/>
        <end position="184"/>
    </location>
</feature>
<dbReference type="Pfam" id="PF02791">
    <property type="entry name" value="DDT"/>
    <property type="match status" value="1"/>
</dbReference>
<dbReference type="InterPro" id="IPR037374">
    <property type="entry name" value="BAZ2A/B_Bromo"/>
</dbReference>
<dbReference type="InterPro" id="IPR001487">
    <property type="entry name" value="Bromodomain"/>
</dbReference>
<dbReference type="Gene3D" id="3.30.40.10">
    <property type="entry name" value="Zinc/RING finger domain, C3HC4 (zinc finger)"/>
    <property type="match status" value="1"/>
</dbReference>
<feature type="region of interest" description="Disordered" evidence="15">
    <location>
        <begin position="1494"/>
        <end position="1527"/>
    </location>
</feature>
<dbReference type="CDD" id="cd01397">
    <property type="entry name" value="HAT_MBD"/>
    <property type="match status" value="1"/>
</dbReference>
<feature type="compositionally biased region" description="Low complexity" evidence="15">
    <location>
        <begin position="1641"/>
        <end position="1658"/>
    </location>
</feature>
<evidence type="ECO:0000256" key="13">
    <source>
        <dbReference type="PROSITE-ProRule" id="PRU00146"/>
    </source>
</evidence>
<protein>
    <submittedName>
        <fullName evidence="21">Bromodomain adjacent to zinc finger domain protein 2B-like</fullName>
    </submittedName>
</protein>
<feature type="compositionally biased region" description="Polar residues" evidence="15">
    <location>
        <begin position="564"/>
        <end position="573"/>
    </location>
</feature>
<dbReference type="SMART" id="SM00297">
    <property type="entry name" value="BROMO"/>
    <property type="match status" value="1"/>
</dbReference>
<dbReference type="PROSITE" id="PS00633">
    <property type="entry name" value="BROMODOMAIN_1"/>
    <property type="match status" value="1"/>
</dbReference>
<dbReference type="PRINTS" id="PR00503">
    <property type="entry name" value="BROMODOMAIN"/>
</dbReference>
<feature type="domain" description="Bromo" evidence="16">
    <location>
        <begin position="2159"/>
        <end position="2229"/>
    </location>
</feature>
<feature type="compositionally biased region" description="Polar residues" evidence="15">
    <location>
        <begin position="764"/>
        <end position="777"/>
    </location>
</feature>
<keyword evidence="9" id="KW-0238">DNA-binding</keyword>
<feature type="compositionally biased region" description="Low complexity" evidence="15">
    <location>
        <begin position="14"/>
        <end position="27"/>
    </location>
</feature>
<keyword evidence="4 13" id="KW-0863">Zinc-finger</keyword>
<proteinExistence type="inferred from homology"/>
<evidence type="ECO:0000256" key="7">
    <source>
        <dbReference type="ARBA" id="ARBA00023054"/>
    </source>
</evidence>
<feature type="region of interest" description="Disordered" evidence="15">
    <location>
        <begin position="1549"/>
        <end position="1587"/>
    </location>
</feature>
<dbReference type="SUPFAM" id="SSF57903">
    <property type="entry name" value="FYVE/PHD zinc finger"/>
    <property type="match status" value="1"/>
</dbReference>
<keyword evidence="20" id="KW-1185">Reference proteome</keyword>
<feature type="compositionally biased region" description="Polar residues" evidence="15">
    <location>
        <begin position="400"/>
        <end position="409"/>
    </location>
</feature>
<dbReference type="PROSITE" id="PS50827">
    <property type="entry name" value="DDT"/>
    <property type="match status" value="1"/>
</dbReference>
<dbReference type="Gene3D" id="3.30.890.10">
    <property type="entry name" value="Methyl-cpg-binding Protein 2, Chain A"/>
    <property type="match status" value="1"/>
</dbReference>
<feature type="compositionally biased region" description="Polar residues" evidence="15">
    <location>
        <begin position="1502"/>
        <end position="1518"/>
    </location>
</feature>
<organism evidence="20 21">
    <name type="scientific">Stegastes partitus</name>
    <name type="common">bicolor damselfish</name>
    <dbReference type="NCBI Taxonomy" id="144197"/>
    <lineage>
        <taxon>Eukaryota</taxon>
        <taxon>Metazoa</taxon>
        <taxon>Chordata</taxon>
        <taxon>Craniata</taxon>
        <taxon>Vertebrata</taxon>
        <taxon>Euteleostomi</taxon>
        <taxon>Actinopterygii</taxon>
        <taxon>Neopterygii</taxon>
        <taxon>Teleostei</taxon>
        <taxon>Neoteleostei</taxon>
        <taxon>Acanthomorphata</taxon>
        <taxon>Ovalentaria</taxon>
        <taxon>Pomacentridae</taxon>
        <taxon>Stegastes</taxon>
    </lineage>
</organism>
<evidence type="ECO:0000259" key="19">
    <source>
        <dbReference type="PROSITE" id="PS50982"/>
    </source>
</evidence>
<feature type="coiled-coil region" evidence="14">
    <location>
        <begin position="1018"/>
        <end position="1126"/>
    </location>
</feature>
<feature type="compositionally biased region" description="Low complexity" evidence="15">
    <location>
        <begin position="599"/>
        <end position="613"/>
    </location>
</feature>
<dbReference type="SUPFAM" id="SSF54171">
    <property type="entry name" value="DNA-binding domain"/>
    <property type="match status" value="1"/>
</dbReference>
<dbReference type="InterPro" id="IPR001965">
    <property type="entry name" value="Znf_PHD"/>
</dbReference>
<dbReference type="PANTHER" id="PTHR45915:SF1">
    <property type="entry name" value="BROMODOMAIN ADJACENT TO ZINC FINGER DOMAIN PROTEIN 2B"/>
    <property type="match status" value="1"/>
</dbReference>
<evidence type="ECO:0000256" key="9">
    <source>
        <dbReference type="ARBA" id="ARBA00023125"/>
    </source>
</evidence>
<evidence type="ECO:0000259" key="18">
    <source>
        <dbReference type="PROSITE" id="PS50827"/>
    </source>
</evidence>
<dbReference type="SMART" id="SM00571">
    <property type="entry name" value="DDT"/>
    <property type="match status" value="1"/>
</dbReference>
<feature type="region of interest" description="Disordered" evidence="15">
    <location>
        <begin position="148"/>
        <end position="357"/>
    </location>
</feature>
<feature type="compositionally biased region" description="Basic and acidic residues" evidence="15">
    <location>
        <begin position="644"/>
        <end position="657"/>
    </location>
</feature>
<evidence type="ECO:0000256" key="6">
    <source>
        <dbReference type="ARBA" id="ARBA00023015"/>
    </source>
</evidence>
<keyword evidence="10" id="KW-0804">Transcription</keyword>
<feature type="compositionally biased region" description="Polar residues" evidence="15">
    <location>
        <begin position="1549"/>
        <end position="1582"/>
    </location>
</feature>
<evidence type="ECO:0000259" key="17">
    <source>
        <dbReference type="PROSITE" id="PS50016"/>
    </source>
</evidence>
<evidence type="ECO:0000256" key="15">
    <source>
        <dbReference type="SAM" id="MobiDB-lite"/>
    </source>
</evidence>
<dbReference type="CDD" id="cd05503">
    <property type="entry name" value="Bromo_BAZ2A_B_like"/>
    <property type="match status" value="1"/>
</dbReference>
<feature type="compositionally biased region" description="Basic residues" evidence="15">
    <location>
        <begin position="215"/>
        <end position="226"/>
    </location>
</feature>
<dbReference type="SMART" id="SM00391">
    <property type="entry name" value="MBD"/>
    <property type="match status" value="1"/>
</dbReference>
<feature type="compositionally biased region" description="Basic and acidic residues" evidence="15">
    <location>
        <begin position="2108"/>
        <end position="2119"/>
    </location>
</feature>
<dbReference type="InterPro" id="IPR013083">
    <property type="entry name" value="Znf_RING/FYVE/PHD"/>
</dbReference>
<feature type="region of interest" description="Disordered" evidence="15">
    <location>
        <begin position="764"/>
        <end position="786"/>
    </location>
</feature>
<dbReference type="PROSITE" id="PS50982">
    <property type="entry name" value="MBD"/>
    <property type="match status" value="1"/>
</dbReference>
<feature type="domain" description="PHD-type" evidence="17">
    <location>
        <begin position="2006"/>
        <end position="2056"/>
    </location>
</feature>
<evidence type="ECO:0000256" key="5">
    <source>
        <dbReference type="ARBA" id="ARBA00022833"/>
    </source>
</evidence>
<feature type="compositionally biased region" description="Polar residues" evidence="15">
    <location>
        <begin position="45"/>
        <end position="56"/>
    </location>
</feature>
<dbReference type="GO" id="GO:0000785">
    <property type="term" value="C:chromatin"/>
    <property type="evidence" value="ECO:0007669"/>
    <property type="project" value="TreeGrafter"/>
</dbReference>
<dbReference type="Pfam" id="PF15613">
    <property type="entry name" value="WSD"/>
    <property type="match status" value="2"/>
</dbReference>
<keyword evidence="5" id="KW-0862">Zinc</keyword>
<evidence type="ECO:0000256" key="14">
    <source>
        <dbReference type="SAM" id="Coils"/>
    </source>
</evidence>
<dbReference type="GO" id="GO:0003677">
    <property type="term" value="F:DNA binding"/>
    <property type="evidence" value="ECO:0007669"/>
    <property type="project" value="UniProtKB-KW"/>
</dbReference>
<dbReference type="CDD" id="cd15545">
    <property type="entry name" value="PHD_BAZ2A_like"/>
    <property type="match status" value="1"/>
</dbReference>
<accession>A0A9Y4K955</accession>
<dbReference type="PANTHER" id="PTHR45915">
    <property type="entry name" value="TRANSCRIPTION INTERMEDIARY FACTOR"/>
    <property type="match status" value="1"/>
</dbReference>
<dbReference type="InterPro" id="IPR001739">
    <property type="entry name" value="Methyl_CpG_DNA-bd"/>
</dbReference>
<feature type="domain" description="MBD" evidence="19">
    <location>
        <begin position="793"/>
        <end position="864"/>
    </location>
</feature>
<feature type="compositionally biased region" description="Acidic residues" evidence="15">
    <location>
        <begin position="692"/>
        <end position="715"/>
    </location>
</feature>
<evidence type="ECO:0000256" key="11">
    <source>
        <dbReference type="ARBA" id="ARBA00023242"/>
    </source>
</evidence>
<evidence type="ECO:0000313" key="21">
    <source>
        <dbReference type="RefSeq" id="XP_008286613.1"/>
    </source>
</evidence>
<feature type="region of interest" description="Disordered" evidence="15">
    <location>
        <begin position="378"/>
        <end position="428"/>
    </location>
</feature>
<reference evidence="21" key="1">
    <citation type="submission" date="2025-08" db="UniProtKB">
        <authorList>
            <consortium name="RefSeq"/>
        </authorList>
    </citation>
    <scope>IDENTIFICATION</scope>
</reference>
<feature type="region of interest" description="Disordered" evidence="15">
    <location>
        <begin position="1"/>
        <end position="56"/>
    </location>
</feature>
<evidence type="ECO:0000256" key="1">
    <source>
        <dbReference type="ARBA" id="ARBA00004123"/>
    </source>
</evidence>
<dbReference type="FunFam" id="3.30.890.10:FF:000002">
    <property type="entry name" value="Bromodomain adjacent to zinc finger domain protein 2B"/>
    <property type="match status" value="1"/>
</dbReference>
<feature type="compositionally biased region" description="Acidic residues" evidence="15">
    <location>
        <begin position="1361"/>
        <end position="1385"/>
    </location>
</feature>
<dbReference type="RefSeq" id="XP_008286613.1">
    <property type="nucleotide sequence ID" value="XM_008288391.1"/>
</dbReference>
<dbReference type="InterPro" id="IPR018501">
    <property type="entry name" value="DDT_dom"/>
</dbReference>
<dbReference type="InterPro" id="IPR019787">
    <property type="entry name" value="Znf_PHD-finger"/>
</dbReference>
<dbReference type="Gene3D" id="1.20.920.10">
    <property type="entry name" value="Bromodomain-like"/>
    <property type="match status" value="1"/>
</dbReference>
<dbReference type="SUPFAM" id="SSF47370">
    <property type="entry name" value="Bromodomain"/>
    <property type="match status" value="1"/>
</dbReference>
<feature type="compositionally biased region" description="Polar residues" evidence="15">
    <location>
        <begin position="2058"/>
        <end position="2071"/>
    </location>
</feature>
<feature type="compositionally biased region" description="Low complexity" evidence="15">
    <location>
        <begin position="230"/>
        <end position="246"/>
    </location>
</feature>
<comment type="subcellular location">
    <subcellularLocation>
        <location evidence="1">Nucleus</location>
    </subcellularLocation>
</comment>
<feature type="domain" description="DDT" evidence="18">
    <location>
        <begin position="1152"/>
        <end position="1217"/>
    </location>
</feature>
<keyword evidence="3" id="KW-0479">Metal-binding</keyword>
<dbReference type="Pfam" id="PF00628">
    <property type="entry name" value="PHD"/>
    <property type="match status" value="1"/>
</dbReference>
<feature type="compositionally biased region" description="Basic and acidic residues" evidence="15">
    <location>
        <begin position="306"/>
        <end position="317"/>
    </location>
</feature>
<evidence type="ECO:0000313" key="20">
    <source>
        <dbReference type="Proteomes" id="UP000694891"/>
    </source>
</evidence>
<keyword evidence="8 12" id="KW-0103">Bromodomain</keyword>
<keyword evidence="11" id="KW-0539">Nucleus</keyword>
<comment type="similarity">
    <text evidence="2">Belongs to the WAL family.</text>
</comment>
<gene>
    <name evidence="21" type="primary">LOC103362122</name>
</gene>
<feature type="compositionally biased region" description="Polar residues" evidence="15">
    <location>
        <begin position="338"/>
        <end position="349"/>
    </location>
</feature>
<feature type="compositionally biased region" description="Basic and acidic residues" evidence="15">
    <location>
        <begin position="491"/>
        <end position="503"/>
    </location>
</feature>
<keyword evidence="7 14" id="KW-0175">Coiled coil</keyword>
<feature type="region of interest" description="Disordered" evidence="15">
    <location>
        <begin position="564"/>
        <end position="735"/>
    </location>
</feature>
<feature type="compositionally biased region" description="Acidic residues" evidence="15">
    <location>
        <begin position="247"/>
        <end position="280"/>
    </location>
</feature>
<dbReference type="InterPro" id="IPR016177">
    <property type="entry name" value="DNA-bd_dom_sf"/>
</dbReference>
<evidence type="ECO:0000256" key="3">
    <source>
        <dbReference type="ARBA" id="ARBA00022723"/>
    </source>
</evidence>
<dbReference type="Proteomes" id="UP000694891">
    <property type="component" value="Unplaced"/>
</dbReference>
<dbReference type="InterPro" id="IPR011011">
    <property type="entry name" value="Znf_FYVE_PHD"/>
</dbReference>
<dbReference type="GO" id="GO:0008270">
    <property type="term" value="F:zinc ion binding"/>
    <property type="evidence" value="ECO:0007669"/>
    <property type="project" value="UniProtKB-KW"/>
</dbReference>
<sequence length="2248" mass="248380">MESGERLASPSPPTSSLHMASSSTSSSPAPPQTLPAKYSPAPSPEGSSPLTTCGQSLRMTGDERLNMSGSSNGLNLVSRPAFGLYTSNSGRSEFGGLGSLGLSALAAHSQFGAFPDWWRPSEAHTRGATAFFPPLLGLHPVFVSSFKSHDPVDSRSTVPVGVNGAANGTSASSPTGNSAVNTASFPAKGNKEKAQANSSRSQKRSHEPDQLHQKTVQKTKEKKPNKRPPETSSMSGSQSGSLSETSSDGEESSSDPDDMEEDDDDEDEDEQSSDSEDSDSEKESPVKKKVKRLTQNTSESKKKRPRADDGNTTRDSHCGGVPLTSSYQLQYSHPAGLPQSTAKFLQSPRTSEEERQKHISVIQATGLTVSNNLLVKSHREACPLPSRPSPNPTSFSNSSKHLPTVTSPKRFSPLSSPTRSSACSSPKPLALCSPKKPLSLCSSPKPSPLCSLKPLSLASPPKPLTLLASKKPSNKPRFLMPCSKRPQPVDCTKEGSGHLPDESSLHLSTFTLKQPLNSKDSVKQTFSLRPTSQSCDTNLFLNLQPNGAIHSAVQDAPLALITKPRSQSSTPNSKPLLAATSPPYPMPINLSTGTKEKSGSSASPPKPSASSGPAPKPRKTTKILHAGKNSTKSSSSCPPVDMARGSESDIHSSKDSDDSLGDDYDDDDDDDDNYEDDIEDEDSGSSLSESESNLESDSDGSEDDIKECIETEADSDAERSPLKPPKASLSAHKPSPALSANCSLLNLQITKPPSQPSGLLTPTTSTMAPSKHSTPSPCFSFATMPGSGKRRRVTDERVLRLPLEFGWQRETRIRTVAGRLQGEVAYFAPCGKKLRQYPDVMKYLVRNGITEITRDNFSFSTKIKVGDFYEAREGPKGLQWFSLAEDEIAPTIIAMDGRRSRRTKSEHQLTGDGAVSRQWKSYPLNVGENNFQDVSDAKLQRKLEAQEIARQAAQIKMMRKLEKQAMAQAAKEARKQQAIMAAEERRKKREQMKFLKQQEKIKRIQQIRMEKELRAQQILEAKRKKKEAAANAKILEAEKRNKEKEMRRLQAVILKHQELERHRLDMVRERERRRQHMILMKAVEARKKAEERERLKKEKKDEKRLNKERKLELRRLELEKAKELKKPNEDMCLADHKPLPDLSRIPGLVLSGNTFSDCLMVLQFLHSFGKVLGLEFNSNMLTVGDLQEGLLNTGRSVGKVQDLLVSMLSAAVCDPGIPAGHKSKTSLGDHLTNVEINRDNASEILQIYMEGHSEQTEVAALAASLRTKAFQAHTPSQKASILAFLVNELCCSKAVISEIDKNIDYMTNLRKDKWVVEGKLRKLRSIHSKKTGKRDSSVAGEDNHTFIIPTIRNKCKRKEGDSEEEEDDDDDSEDQGDDDEDEEEEPGGKKGKKAEICEEEDDSVHSASIEELEKQIERTYKQQSQIRQKLFDSSHSLRSVMIGQDRYRRRYWVLPQCGGIFVEGMESGEGCDEVEKERKRQWAAQVIRVKEEQLEETMKPAVSSSAPNTDGGINTPESHQGKDNLFLQKPGSLSKLSKLLEVAKMAQDSDLNTQNSNSAEVSTAATYPSYPTSKTVTTQQGLTDKADSSVPSLLSASQLKNSFWMTCSPQSSLHYDQLSKILTEKSNQWFSLLPRSPCDESSVTSGSSPPASSSSPQPIRAKSPSFCSPNPLDTASYNTTAGINNMQSPILQQGKPGTHQSRPTLCDVFGSAATPSQPFSGTPLTPLLDLATQLAEGKANKVLFLANNNAVNKSETPEPQSDKLTGVSFPAVELAKTQDYPCPQPIPEEMLHGWWRVSDLENLHSLVKTLNSRGIREKVLQKQIQKHMEHMTQLCANTKDAIDVRELEKQEVSEDTVESWCVEEQAMEVDISLLQQVEALERKVISASLQVKGWMHPEPQSDSKDLVYHEHKLFSSPALENKGHRETSHEDLPGSVVQRRLNNPLDIAVTRLAQLERNIERSSEEEVAPGMRLFRKALSQVRSSAQLSLCIEQLQKSIAWERAIMKVHCQLCQKGDNEDLLLLCDSCDKGCHTYCHKPKITTVPDGDWFCPTCVAKESGQSPRSRNQQSRTAGGGKKSTEVKRNSKPSVVGELISEEHASSNSMPKKGTKEFKKRKGDDSPPSCQAKYDSPVPCAKKAKTAKDDKNGLATCRVLLAELESHRDAWPFLTPVNHKVVPGYRKVIKKPMDFSTIKEKLSNNQYLNLETFIIDVNLVFDNCERFNEDDSEIGRAGHSMRRFFDKRWTELLQ</sequence>
<evidence type="ECO:0000256" key="4">
    <source>
        <dbReference type="ARBA" id="ARBA00022771"/>
    </source>
</evidence>
<dbReference type="SMART" id="SM00249">
    <property type="entry name" value="PHD"/>
    <property type="match status" value="1"/>
</dbReference>
<dbReference type="Pfam" id="PF01429">
    <property type="entry name" value="MBD"/>
    <property type="match status" value="1"/>
</dbReference>
<dbReference type="InterPro" id="IPR028942">
    <property type="entry name" value="WHIM1_dom"/>
</dbReference>
<evidence type="ECO:0000256" key="12">
    <source>
        <dbReference type="PROSITE-ProRule" id="PRU00035"/>
    </source>
</evidence>